<keyword evidence="5" id="KW-1185">Reference proteome</keyword>
<dbReference type="RefSeq" id="XP_031933397.1">
    <property type="nucleotide sequence ID" value="XM_032064911.1"/>
</dbReference>
<gene>
    <name evidence="4" type="ORF">BDV27DRAFT_119628</name>
</gene>
<dbReference type="InterPro" id="IPR020476">
    <property type="entry name" value="Nudix_hydrolase"/>
</dbReference>
<evidence type="ECO:0000259" key="3">
    <source>
        <dbReference type="PROSITE" id="PS51462"/>
    </source>
</evidence>
<protein>
    <submittedName>
        <fullName evidence="4">NUDIX hydrolase domain-like protein</fullName>
    </submittedName>
</protein>
<evidence type="ECO:0000256" key="1">
    <source>
        <dbReference type="ARBA" id="ARBA00022801"/>
    </source>
</evidence>
<dbReference type="PRINTS" id="PR00502">
    <property type="entry name" value="NUDIXFAMILY"/>
</dbReference>
<dbReference type="GO" id="GO:0006753">
    <property type="term" value="P:nucleoside phosphate metabolic process"/>
    <property type="evidence" value="ECO:0007669"/>
    <property type="project" value="TreeGrafter"/>
</dbReference>
<dbReference type="GeneID" id="43649357"/>
<dbReference type="EMBL" id="ML737566">
    <property type="protein sequence ID" value="KAE8370316.1"/>
    <property type="molecule type" value="Genomic_DNA"/>
</dbReference>
<evidence type="ECO:0000256" key="2">
    <source>
        <dbReference type="RuleBase" id="RU003476"/>
    </source>
</evidence>
<accession>A0A5N7AM46</accession>
<dbReference type="GO" id="GO:0005829">
    <property type="term" value="C:cytosol"/>
    <property type="evidence" value="ECO:0007669"/>
    <property type="project" value="TreeGrafter"/>
</dbReference>
<dbReference type="PROSITE" id="PS51462">
    <property type="entry name" value="NUDIX"/>
    <property type="match status" value="1"/>
</dbReference>
<dbReference type="Proteomes" id="UP000326268">
    <property type="component" value="Unassembled WGS sequence"/>
</dbReference>
<dbReference type="OrthoDB" id="10249920at2759"/>
<organism evidence="4 5">
    <name type="scientific">Aspergillus caelatus</name>
    <dbReference type="NCBI Taxonomy" id="61420"/>
    <lineage>
        <taxon>Eukaryota</taxon>
        <taxon>Fungi</taxon>
        <taxon>Dikarya</taxon>
        <taxon>Ascomycota</taxon>
        <taxon>Pezizomycotina</taxon>
        <taxon>Eurotiomycetes</taxon>
        <taxon>Eurotiomycetidae</taxon>
        <taxon>Eurotiales</taxon>
        <taxon>Aspergillaceae</taxon>
        <taxon>Aspergillus</taxon>
        <taxon>Aspergillus subgen. Circumdati</taxon>
    </lineage>
</organism>
<feature type="domain" description="Nudix hydrolase" evidence="3">
    <location>
        <begin position="54"/>
        <end position="194"/>
    </location>
</feature>
<dbReference type="CDD" id="cd18888">
    <property type="entry name" value="NUDIX_ADPRase_Nudt5"/>
    <property type="match status" value="1"/>
</dbReference>
<dbReference type="Gene3D" id="3.90.79.10">
    <property type="entry name" value="Nucleoside Triphosphate Pyrophosphohydrolase"/>
    <property type="match status" value="1"/>
</dbReference>
<dbReference type="PROSITE" id="PS00893">
    <property type="entry name" value="NUDIX_BOX"/>
    <property type="match status" value="1"/>
</dbReference>
<dbReference type="PANTHER" id="PTHR11839:SF1">
    <property type="entry name" value="ADP-SUGAR PYROPHOSPHATASE"/>
    <property type="match status" value="1"/>
</dbReference>
<dbReference type="InterPro" id="IPR020084">
    <property type="entry name" value="NUDIX_hydrolase_CS"/>
</dbReference>
<dbReference type="AlphaFoldDB" id="A0A5N7AM46"/>
<dbReference type="PANTHER" id="PTHR11839">
    <property type="entry name" value="UDP/ADP-SUGAR PYROPHOSPHATASE"/>
    <property type="match status" value="1"/>
</dbReference>
<keyword evidence="1 2" id="KW-0378">Hydrolase</keyword>
<proteinExistence type="inferred from homology"/>
<dbReference type="InterPro" id="IPR015797">
    <property type="entry name" value="NUDIX_hydrolase-like_dom_sf"/>
</dbReference>
<comment type="similarity">
    <text evidence="2">Belongs to the Nudix hydrolase family.</text>
</comment>
<evidence type="ECO:0000313" key="4">
    <source>
        <dbReference type="EMBL" id="KAE8370316.1"/>
    </source>
</evidence>
<reference evidence="4 5" key="1">
    <citation type="submission" date="2019-04" db="EMBL/GenBank/DDBJ databases">
        <title>Friends and foes A comparative genomics studyof 23 Aspergillus species from section Flavi.</title>
        <authorList>
            <consortium name="DOE Joint Genome Institute"/>
            <person name="Kjaerbolling I."/>
            <person name="Vesth T."/>
            <person name="Frisvad J.C."/>
            <person name="Nybo J.L."/>
            <person name="Theobald S."/>
            <person name="Kildgaard S."/>
            <person name="Isbrandt T."/>
            <person name="Kuo A."/>
            <person name="Sato A."/>
            <person name="Lyhne E.K."/>
            <person name="Kogle M.E."/>
            <person name="Wiebenga A."/>
            <person name="Kun R.S."/>
            <person name="Lubbers R.J."/>
            <person name="Makela M.R."/>
            <person name="Barry K."/>
            <person name="Chovatia M."/>
            <person name="Clum A."/>
            <person name="Daum C."/>
            <person name="Haridas S."/>
            <person name="He G."/>
            <person name="LaButti K."/>
            <person name="Lipzen A."/>
            <person name="Mondo S."/>
            <person name="Riley R."/>
            <person name="Salamov A."/>
            <person name="Simmons B.A."/>
            <person name="Magnuson J.K."/>
            <person name="Henrissat B."/>
            <person name="Mortensen U.H."/>
            <person name="Larsen T.O."/>
            <person name="Devries R.P."/>
            <person name="Grigoriev I.V."/>
            <person name="Machida M."/>
            <person name="Baker S.E."/>
            <person name="Andersen M.R."/>
        </authorList>
    </citation>
    <scope>NUCLEOTIDE SEQUENCE [LARGE SCALE GENOMIC DNA]</scope>
    <source>
        <strain evidence="4 5">CBS 763.97</strain>
    </source>
</reference>
<dbReference type="SUPFAM" id="SSF55811">
    <property type="entry name" value="Nudix"/>
    <property type="match status" value="1"/>
</dbReference>
<evidence type="ECO:0000313" key="5">
    <source>
        <dbReference type="Proteomes" id="UP000326268"/>
    </source>
</evidence>
<dbReference type="GO" id="GO:0005634">
    <property type="term" value="C:nucleus"/>
    <property type="evidence" value="ECO:0007669"/>
    <property type="project" value="TreeGrafter"/>
</dbReference>
<dbReference type="InterPro" id="IPR000086">
    <property type="entry name" value="NUDIX_hydrolase_dom"/>
</dbReference>
<dbReference type="GO" id="GO:0047631">
    <property type="term" value="F:ADP-ribose diphosphatase activity"/>
    <property type="evidence" value="ECO:0007669"/>
    <property type="project" value="TreeGrafter"/>
</dbReference>
<dbReference type="FunFam" id="3.90.79.10:FF:000016">
    <property type="entry name" value="ADP-sugar pyrophosphatase isoform X1"/>
    <property type="match status" value="1"/>
</dbReference>
<sequence length="207" mass="23542">MPDFKYPKPVILSRHTLDTKEAEWKRLVKTTYRDPNGVQRIWESAEMQTRPADSDFDGVSIVATLNKSTGPELVLLKQYRPALDKVVIEIPGGLIEPGETAEQCALRELKEETGFVGEAERTSRTLFNSPGFCNNNFKLVYVNVDLSLPENQNPSPELEEEEFIEVFTLPMKSLFLEIKRLEKEGFAIETRVVALAEGLELARKWNL</sequence>
<dbReference type="Pfam" id="PF00293">
    <property type="entry name" value="NUDIX"/>
    <property type="match status" value="1"/>
</dbReference>
<dbReference type="GO" id="GO:0019693">
    <property type="term" value="P:ribose phosphate metabolic process"/>
    <property type="evidence" value="ECO:0007669"/>
    <property type="project" value="TreeGrafter"/>
</dbReference>
<name>A0A5N7AM46_9EURO</name>